<organism evidence="1 2">
    <name type="scientific">Echinicola soli</name>
    <dbReference type="NCBI Taxonomy" id="2591634"/>
    <lineage>
        <taxon>Bacteria</taxon>
        <taxon>Pseudomonadati</taxon>
        <taxon>Bacteroidota</taxon>
        <taxon>Cytophagia</taxon>
        <taxon>Cytophagales</taxon>
        <taxon>Cyclobacteriaceae</taxon>
        <taxon>Echinicola</taxon>
    </lineage>
</organism>
<dbReference type="AlphaFoldDB" id="A0A514CI75"/>
<sequence>MSSIEEVIARMDQIVADCRTQKSRIGYFAILYRQVTRRIKEGIDLGEFEDNARMERLDIIFAQRFFDAYENYLSDNTTSQSWLCAFDATKKTGKVILQHLLLGINAHINLDLGIATVQTTQGNGLEAIKEDFDKINIILASMVDGVKANLSIISPLFGFLIQLADGKDELLLNFSIQIARDGAWEFAQEYSTTQDIDQCFTVRDQAIYRIANKIVNPGKFFGWIVFIINLTEWNSIPEVMDRLEGIVRKATPNNLRTAQL</sequence>
<dbReference type="InterPro" id="IPR046037">
    <property type="entry name" value="DUF5995"/>
</dbReference>
<dbReference type="RefSeq" id="WP_141614740.1">
    <property type="nucleotide sequence ID" value="NZ_CP041253.1"/>
</dbReference>
<evidence type="ECO:0000313" key="1">
    <source>
        <dbReference type="EMBL" id="QDH79496.1"/>
    </source>
</evidence>
<proteinExistence type="predicted"/>
<dbReference type="OrthoDB" id="583431at2"/>
<gene>
    <name evidence="1" type="ORF">FKX85_10785</name>
</gene>
<dbReference type="Proteomes" id="UP000316614">
    <property type="component" value="Chromosome"/>
</dbReference>
<dbReference type="Pfam" id="PF19458">
    <property type="entry name" value="DUF5995"/>
    <property type="match status" value="1"/>
</dbReference>
<accession>A0A514CI75</accession>
<dbReference type="KEGG" id="echi:FKX85_10785"/>
<reference evidence="1 2" key="1">
    <citation type="submission" date="2019-06" db="EMBL/GenBank/DDBJ databases">
        <title>Echinicola alkalisoli sp. nov. isolated from saline soil.</title>
        <authorList>
            <person name="Sun J.-Q."/>
            <person name="Xu L."/>
        </authorList>
    </citation>
    <scope>NUCLEOTIDE SEQUENCE [LARGE SCALE GENOMIC DNA]</scope>
    <source>
        <strain evidence="1 2">LN3S3</strain>
    </source>
</reference>
<name>A0A514CI75_9BACT</name>
<protein>
    <submittedName>
        <fullName evidence="1">Uncharacterized protein</fullName>
    </submittedName>
</protein>
<evidence type="ECO:0000313" key="2">
    <source>
        <dbReference type="Proteomes" id="UP000316614"/>
    </source>
</evidence>
<dbReference type="EMBL" id="CP041253">
    <property type="protein sequence ID" value="QDH79496.1"/>
    <property type="molecule type" value="Genomic_DNA"/>
</dbReference>
<keyword evidence="2" id="KW-1185">Reference proteome</keyword>